<dbReference type="Proteomes" id="UP000639403">
    <property type="component" value="Unassembled WGS sequence"/>
</dbReference>
<gene>
    <name evidence="1" type="ORF">IEO21_08097</name>
</gene>
<accession>A0A8H7NX23</accession>
<evidence type="ECO:0000313" key="1">
    <source>
        <dbReference type="EMBL" id="KAF9807714.1"/>
    </source>
</evidence>
<sequence length="84" mass="9366">MTDVTCNKKATETNWRVLVYSLRCETKTTREQLEVSWILDIQIHGRDTISITGGDTHGISRDAAIAAMGIGIYTVYETCGLLQM</sequence>
<organism evidence="1 2">
    <name type="scientific">Rhodonia placenta</name>
    <dbReference type="NCBI Taxonomy" id="104341"/>
    <lineage>
        <taxon>Eukaryota</taxon>
        <taxon>Fungi</taxon>
        <taxon>Dikarya</taxon>
        <taxon>Basidiomycota</taxon>
        <taxon>Agaricomycotina</taxon>
        <taxon>Agaricomycetes</taxon>
        <taxon>Polyporales</taxon>
        <taxon>Adustoporiaceae</taxon>
        <taxon>Rhodonia</taxon>
    </lineage>
</organism>
<name>A0A8H7NX23_9APHY</name>
<dbReference type="AlphaFoldDB" id="A0A8H7NX23"/>
<proteinExistence type="predicted"/>
<protein>
    <submittedName>
        <fullName evidence="1">Uncharacterized protein</fullName>
    </submittedName>
</protein>
<evidence type="ECO:0000313" key="2">
    <source>
        <dbReference type="Proteomes" id="UP000639403"/>
    </source>
</evidence>
<comment type="caution">
    <text evidence="1">The sequence shown here is derived from an EMBL/GenBank/DDBJ whole genome shotgun (WGS) entry which is preliminary data.</text>
</comment>
<reference evidence="1" key="1">
    <citation type="submission" date="2020-11" db="EMBL/GenBank/DDBJ databases">
        <authorList>
            <person name="Koelle M."/>
            <person name="Horta M.A.C."/>
            <person name="Nowrousian M."/>
            <person name="Ohm R.A."/>
            <person name="Benz P."/>
            <person name="Pilgard A."/>
        </authorList>
    </citation>
    <scope>NUCLEOTIDE SEQUENCE</scope>
    <source>
        <strain evidence="1">FPRL280</strain>
    </source>
</reference>
<dbReference type="EMBL" id="JADOXO010000264">
    <property type="protein sequence ID" value="KAF9807714.1"/>
    <property type="molecule type" value="Genomic_DNA"/>
</dbReference>
<reference evidence="1" key="2">
    <citation type="journal article" name="Front. Microbiol.">
        <title>Degradative Capacity of Two Strains of Rhodonia placenta: From Phenotype to Genotype.</title>
        <authorList>
            <person name="Kolle M."/>
            <person name="Horta M.A.C."/>
            <person name="Nowrousian M."/>
            <person name="Ohm R.A."/>
            <person name="Benz J.P."/>
            <person name="Pilgard A."/>
        </authorList>
    </citation>
    <scope>NUCLEOTIDE SEQUENCE</scope>
    <source>
        <strain evidence="1">FPRL280</strain>
    </source>
</reference>